<dbReference type="EMBL" id="CM042034">
    <property type="protein sequence ID" value="KAI3760745.1"/>
    <property type="molecule type" value="Genomic_DNA"/>
</dbReference>
<gene>
    <name evidence="1" type="ORF">L1987_51144</name>
</gene>
<evidence type="ECO:0000313" key="2">
    <source>
        <dbReference type="Proteomes" id="UP001056120"/>
    </source>
</evidence>
<proteinExistence type="predicted"/>
<organism evidence="1 2">
    <name type="scientific">Smallanthus sonchifolius</name>
    <dbReference type="NCBI Taxonomy" id="185202"/>
    <lineage>
        <taxon>Eukaryota</taxon>
        <taxon>Viridiplantae</taxon>
        <taxon>Streptophyta</taxon>
        <taxon>Embryophyta</taxon>
        <taxon>Tracheophyta</taxon>
        <taxon>Spermatophyta</taxon>
        <taxon>Magnoliopsida</taxon>
        <taxon>eudicotyledons</taxon>
        <taxon>Gunneridae</taxon>
        <taxon>Pentapetalae</taxon>
        <taxon>asterids</taxon>
        <taxon>campanulids</taxon>
        <taxon>Asterales</taxon>
        <taxon>Asteraceae</taxon>
        <taxon>Asteroideae</taxon>
        <taxon>Heliantheae alliance</taxon>
        <taxon>Millerieae</taxon>
        <taxon>Smallanthus</taxon>
    </lineage>
</organism>
<accession>A0ACB9EQ43</accession>
<evidence type="ECO:0000313" key="1">
    <source>
        <dbReference type="EMBL" id="KAI3760745.1"/>
    </source>
</evidence>
<sequence>MRGGVFRIDRDRFVGVFGGGFGEFGGGGAVSGGSGFGEEIGAEDEVALGGVAGFVSVTDFVEEVLGDVEHP</sequence>
<name>A0ACB9EQ43_9ASTR</name>
<protein>
    <submittedName>
        <fullName evidence="1">Uncharacterized protein</fullName>
    </submittedName>
</protein>
<dbReference type="Proteomes" id="UP001056120">
    <property type="component" value="Linkage Group LG17"/>
</dbReference>
<reference evidence="2" key="1">
    <citation type="journal article" date="2022" name="Mol. Ecol. Resour.">
        <title>The genomes of chicory, endive, great burdock and yacon provide insights into Asteraceae palaeo-polyploidization history and plant inulin production.</title>
        <authorList>
            <person name="Fan W."/>
            <person name="Wang S."/>
            <person name="Wang H."/>
            <person name="Wang A."/>
            <person name="Jiang F."/>
            <person name="Liu H."/>
            <person name="Zhao H."/>
            <person name="Xu D."/>
            <person name="Zhang Y."/>
        </authorList>
    </citation>
    <scope>NUCLEOTIDE SEQUENCE [LARGE SCALE GENOMIC DNA]</scope>
    <source>
        <strain evidence="2">cv. Yunnan</strain>
    </source>
</reference>
<reference evidence="1 2" key="2">
    <citation type="journal article" date="2022" name="Mol. Ecol. Resour.">
        <title>The genomes of chicory, endive, great burdock and yacon provide insights into Asteraceae paleo-polyploidization history and plant inulin production.</title>
        <authorList>
            <person name="Fan W."/>
            <person name="Wang S."/>
            <person name="Wang H."/>
            <person name="Wang A."/>
            <person name="Jiang F."/>
            <person name="Liu H."/>
            <person name="Zhao H."/>
            <person name="Xu D."/>
            <person name="Zhang Y."/>
        </authorList>
    </citation>
    <scope>NUCLEOTIDE SEQUENCE [LARGE SCALE GENOMIC DNA]</scope>
    <source>
        <strain evidence="2">cv. Yunnan</strain>
        <tissue evidence="1">Leaves</tissue>
    </source>
</reference>
<comment type="caution">
    <text evidence="1">The sequence shown here is derived from an EMBL/GenBank/DDBJ whole genome shotgun (WGS) entry which is preliminary data.</text>
</comment>
<keyword evidence="2" id="KW-1185">Reference proteome</keyword>